<comment type="caution">
    <text evidence="3">The sequence shown here is derived from an EMBL/GenBank/DDBJ whole genome shotgun (WGS) entry which is preliminary data.</text>
</comment>
<proteinExistence type="predicted"/>
<name>A0AAE3ATP7_9FIRM</name>
<dbReference type="PANTHER" id="PTHR12526:SF630">
    <property type="entry name" value="GLYCOSYLTRANSFERASE"/>
    <property type="match status" value="1"/>
</dbReference>
<dbReference type="SUPFAM" id="SSF53756">
    <property type="entry name" value="UDP-Glycosyltransferase/glycogen phosphorylase"/>
    <property type="match status" value="1"/>
</dbReference>
<feature type="domain" description="Glycosyltransferase subfamily 4-like N-terminal" evidence="2">
    <location>
        <begin position="16"/>
        <end position="153"/>
    </location>
</feature>
<dbReference type="Pfam" id="PF00534">
    <property type="entry name" value="Glycos_transf_1"/>
    <property type="match status" value="1"/>
</dbReference>
<feature type="domain" description="Glycosyl transferase family 1" evidence="1">
    <location>
        <begin position="200"/>
        <end position="375"/>
    </location>
</feature>
<dbReference type="GO" id="GO:0016757">
    <property type="term" value="F:glycosyltransferase activity"/>
    <property type="evidence" value="ECO:0007669"/>
    <property type="project" value="InterPro"/>
</dbReference>
<dbReference type="Pfam" id="PF13477">
    <property type="entry name" value="Glyco_trans_4_2"/>
    <property type="match status" value="1"/>
</dbReference>
<dbReference type="InterPro" id="IPR001296">
    <property type="entry name" value="Glyco_trans_1"/>
</dbReference>
<dbReference type="PANTHER" id="PTHR12526">
    <property type="entry name" value="GLYCOSYLTRANSFERASE"/>
    <property type="match status" value="1"/>
</dbReference>
<organism evidence="3 4">
    <name type="scientific">Brotaphodocola catenula</name>
    <dbReference type="NCBI Taxonomy" id="2885361"/>
    <lineage>
        <taxon>Bacteria</taxon>
        <taxon>Bacillati</taxon>
        <taxon>Bacillota</taxon>
        <taxon>Clostridia</taxon>
        <taxon>Lachnospirales</taxon>
        <taxon>Lachnospiraceae</taxon>
        <taxon>Brotaphodocola</taxon>
    </lineage>
</organism>
<dbReference type="Gene3D" id="3.40.50.2000">
    <property type="entry name" value="Glycogen Phosphorylase B"/>
    <property type="match status" value="2"/>
</dbReference>
<accession>A0AAE3ATP7</accession>
<protein>
    <submittedName>
        <fullName evidence="3">Glycosyltransferase family 4 protein</fullName>
    </submittedName>
</protein>
<evidence type="ECO:0000313" key="4">
    <source>
        <dbReference type="Proteomes" id="UP001198962"/>
    </source>
</evidence>
<dbReference type="AlphaFoldDB" id="A0AAE3ATP7"/>
<dbReference type="CDD" id="cd03808">
    <property type="entry name" value="GT4_CapM-like"/>
    <property type="match status" value="1"/>
</dbReference>
<keyword evidence="4" id="KW-1185">Reference proteome</keyword>
<evidence type="ECO:0000313" key="3">
    <source>
        <dbReference type="EMBL" id="MCC2165132.1"/>
    </source>
</evidence>
<evidence type="ECO:0000259" key="2">
    <source>
        <dbReference type="Pfam" id="PF13477"/>
    </source>
</evidence>
<reference evidence="3" key="1">
    <citation type="submission" date="2021-10" db="EMBL/GenBank/DDBJ databases">
        <title>Anaerobic single-cell dispensing facilitates the cultivation of human gut bacteria.</title>
        <authorList>
            <person name="Afrizal A."/>
        </authorList>
    </citation>
    <scope>NUCLEOTIDE SEQUENCE</scope>
    <source>
        <strain evidence="3">CLA-AA-H274</strain>
    </source>
</reference>
<sequence>MSNTTTTNAKKKALLITTVSGFVPQFEMNNVRILQEMGYEVHYATNYNMPSYGNDNHRLDGTGIIRHQIDFVRSPFDPSNIKIFRQLCQVMRDESFSLVHCHTPMGGVMARLASHHTHTGPVIYTAHGFHFFKGAHLVNWLFYYPMERFLSRFTLQQLCINQEDYHRAKRCFHARYVDYIPGAGIDLNRIPEYSEEKNLQKRRELGIPDNAIFLLSSGELIKRKNHETVLRALAKLRQDGTLTSSVRYVICGHGKLDTYLKELANKLSITDIVLFAGYRKDILDLCQACDLYVFPSYQEGLPMGLLEAMACSCPVLCSDIRGNQDLMGTPSRSEGNLEFCSGGIMIRKADDVDSFAKGLLTLIATPQKLKEMGTRNASRCTNFSQPHVESIMRKIYSRAENRTRASAT</sequence>
<dbReference type="InterPro" id="IPR028098">
    <property type="entry name" value="Glyco_trans_4-like_N"/>
</dbReference>
<dbReference type="RefSeq" id="WP_308451529.1">
    <property type="nucleotide sequence ID" value="NZ_JAJEPU010000026.1"/>
</dbReference>
<dbReference type="EMBL" id="JAJEPU010000026">
    <property type="protein sequence ID" value="MCC2165132.1"/>
    <property type="molecule type" value="Genomic_DNA"/>
</dbReference>
<gene>
    <name evidence="3" type="ORF">LKD32_09640</name>
</gene>
<dbReference type="Proteomes" id="UP001198962">
    <property type="component" value="Unassembled WGS sequence"/>
</dbReference>
<evidence type="ECO:0000259" key="1">
    <source>
        <dbReference type="Pfam" id="PF00534"/>
    </source>
</evidence>